<feature type="region of interest" description="Disordered" evidence="9">
    <location>
        <begin position="1"/>
        <end position="48"/>
    </location>
</feature>
<feature type="DNA-binding region" description="Homeobox" evidence="7">
    <location>
        <begin position="220"/>
        <end position="279"/>
    </location>
</feature>
<dbReference type="SMART" id="SM00389">
    <property type="entry name" value="HOX"/>
    <property type="match status" value="1"/>
</dbReference>
<dbReference type="InterPro" id="IPR009057">
    <property type="entry name" value="Homeodomain-like_sf"/>
</dbReference>
<name>Q9TZX0_9CRUS</name>
<feature type="region of interest" description="Disordered" evidence="9">
    <location>
        <begin position="203"/>
        <end position="225"/>
    </location>
</feature>
<evidence type="ECO:0000256" key="7">
    <source>
        <dbReference type="PROSITE-ProRule" id="PRU00108"/>
    </source>
</evidence>
<reference evidence="11" key="1">
    <citation type="journal article" date="1999" name="Dev. Genes Evol.">
        <title>Cloning and expression of the engrailed.a gene of the barnacle Sacculina carcini.</title>
        <authorList>
            <person name="Queinnec E."/>
            <person name="Mouchel-Vielh E."/>
            <person name="Guimonneau M."/>
            <person name="Gibert J.M."/>
            <person name="Turquier Y."/>
            <person name="Deutsch J.S."/>
        </authorList>
    </citation>
    <scope>NUCLEOTIDE SEQUENCE</scope>
</reference>
<dbReference type="Pfam" id="PF00046">
    <property type="entry name" value="Homeodomain"/>
    <property type="match status" value="1"/>
</dbReference>
<dbReference type="GO" id="GO:0000978">
    <property type="term" value="F:RNA polymerase II cis-regulatory region sequence-specific DNA binding"/>
    <property type="evidence" value="ECO:0007669"/>
    <property type="project" value="TreeGrafter"/>
</dbReference>
<keyword evidence="6 7" id="KW-0539">Nucleus</keyword>
<dbReference type="CDD" id="cd00086">
    <property type="entry name" value="homeodomain"/>
    <property type="match status" value="1"/>
</dbReference>
<dbReference type="PROSITE" id="PS50071">
    <property type="entry name" value="HOMEOBOX_2"/>
    <property type="match status" value="1"/>
</dbReference>
<keyword evidence="4 7" id="KW-0238">DNA-binding</keyword>
<dbReference type="GO" id="GO:0000981">
    <property type="term" value="F:DNA-binding transcription factor activity, RNA polymerase II-specific"/>
    <property type="evidence" value="ECO:0007669"/>
    <property type="project" value="InterPro"/>
</dbReference>
<dbReference type="InterPro" id="IPR050720">
    <property type="entry name" value="Engrailed_Homeobox_TFs"/>
</dbReference>
<evidence type="ECO:0000256" key="8">
    <source>
        <dbReference type="RuleBase" id="RU000682"/>
    </source>
</evidence>
<evidence type="ECO:0000256" key="1">
    <source>
        <dbReference type="ARBA" id="ARBA00004123"/>
    </source>
</evidence>
<evidence type="ECO:0000256" key="4">
    <source>
        <dbReference type="ARBA" id="ARBA00023125"/>
    </source>
</evidence>
<dbReference type="PANTHER" id="PTHR24341">
    <property type="entry name" value="HOMEOBOX PROTEIN ENGRAILED"/>
    <property type="match status" value="1"/>
</dbReference>
<dbReference type="InterPro" id="IPR019549">
    <property type="entry name" value="Homeobox-engrailed_C-terminal"/>
</dbReference>
<dbReference type="InterPro" id="IPR000747">
    <property type="entry name" value="HD_engrailed"/>
</dbReference>
<dbReference type="PRINTS" id="PR00026">
    <property type="entry name" value="ENGRAILED"/>
</dbReference>
<comment type="subcellular location">
    <subcellularLocation>
        <location evidence="1 7 8">Nucleus</location>
    </subcellularLocation>
</comment>
<evidence type="ECO:0000313" key="11">
    <source>
        <dbReference type="EMBL" id="AAC63993.1"/>
    </source>
</evidence>
<feature type="region of interest" description="Disordered" evidence="9">
    <location>
        <begin position="110"/>
        <end position="185"/>
    </location>
</feature>
<evidence type="ECO:0000256" key="5">
    <source>
        <dbReference type="ARBA" id="ARBA00023155"/>
    </source>
</evidence>
<evidence type="ECO:0000259" key="10">
    <source>
        <dbReference type="PROSITE" id="PS50071"/>
    </source>
</evidence>
<dbReference type="AlphaFoldDB" id="Q9TZX0"/>
<dbReference type="InterPro" id="IPR001356">
    <property type="entry name" value="HD"/>
</dbReference>
<dbReference type="PROSITE" id="PS00027">
    <property type="entry name" value="HOMEOBOX_1"/>
    <property type="match status" value="1"/>
</dbReference>
<dbReference type="GO" id="GO:0009653">
    <property type="term" value="P:anatomical structure morphogenesis"/>
    <property type="evidence" value="ECO:0007669"/>
    <property type="project" value="UniProtKB-ARBA"/>
</dbReference>
<feature type="compositionally biased region" description="Low complexity" evidence="9">
    <location>
        <begin position="143"/>
        <end position="153"/>
    </location>
</feature>
<comment type="similarity">
    <text evidence="2">Belongs to the engrailed homeobox family.</text>
</comment>
<dbReference type="PRINTS" id="PR00031">
    <property type="entry name" value="HTHREPRESSR"/>
</dbReference>
<evidence type="ECO:0000256" key="9">
    <source>
        <dbReference type="SAM" id="MobiDB-lite"/>
    </source>
</evidence>
<keyword evidence="3" id="KW-0217">Developmental protein</keyword>
<protein>
    <submittedName>
        <fullName evidence="11">Engrailed-a homeobox protein</fullName>
    </submittedName>
</protein>
<dbReference type="InterPro" id="IPR017970">
    <property type="entry name" value="Homeobox_CS"/>
</dbReference>
<feature type="domain" description="Homeobox" evidence="10">
    <location>
        <begin position="218"/>
        <end position="278"/>
    </location>
</feature>
<dbReference type="GO" id="GO:0030182">
    <property type="term" value="P:neuron differentiation"/>
    <property type="evidence" value="ECO:0007669"/>
    <property type="project" value="TreeGrafter"/>
</dbReference>
<dbReference type="Pfam" id="PF10525">
    <property type="entry name" value="Engrail_1_C_sig"/>
    <property type="match status" value="1"/>
</dbReference>
<organism evidence="11">
    <name type="scientific">Sacculina carcini</name>
    <dbReference type="NCBI Taxonomy" id="51650"/>
    <lineage>
        <taxon>Eukaryota</taxon>
        <taxon>Metazoa</taxon>
        <taxon>Ecdysozoa</taxon>
        <taxon>Arthropoda</taxon>
        <taxon>Crustacea</taxon>
        <taxon>Multicrustacea</taxon>
        <taxon>Cirripedia</taxon>
        <taxon>Rhizocephala</taxon>
        <taxon>Sacculinidae</taxon>
        <taxon>Sacculina</taxon>
    </lineage>
</organism>
<accession>Q9TZX0</accession>
<feature type="compositionally biased region" description="Low complexity" evidence="9">
    <location>
        <begin position="114"/>
        <end position="130"/>
    </location>
</feature>
<keyword evidence="5 7" id="KW-0371">Homeobox</keyword>
<dbReference type="InterPro" id="IPR000047">
    <property type="entry name" value="HTH_motif"/>
</dbReference>
<gene>
    <name evidence="11" type="primary">en-a</name>
</gene>
<dbReference type="InterPro" id="IPR020479">
    <property type="entry name" value="HD_metazoa"/>
</dbReference>
<proteinExistence type="evidence at transcript level"/>
<dbReference type="Gene3D" id="1.10.10.60">
    <property type="entry name" value="Homeodomain-like"/>
    <property type="match status" value="1"/>
</dbReference>
<dbReference type="EMBL" id="AF057693">
    <property type="protein sequence ID" value="AAC63993.1"/>
    <property type="molecule type" value="mRNA"/>
</dbReference>
<evidence type="ECO:0000256" key="2">
    <source>
        <dbReference type="ARBA" id="ARBA00010896"/>
    </source>
</evidence>
<dbReference type="PRINTS" id="PR00024">
    <property type="entry name" value="HOMEOBOX"/>
</dbReference>
<dbReference type="PANTHER" id="PTHR24341:SF6">
    <property type="entry name" value="HOMEOBOX PROTEIN INVECTED"/>
    <property type="match status" value="1"/>
</dbReference>
<dbReference type="FunFam" id="1.10.10.60:FF:000189">
    <property type="entry name" value="Homeobox protein engrailed-like"/>
    <property type="match status" value="1"/>
</dbReference>
<dbReference type="GO" id="GO:0005634">
    <property type="term" value="C:nucleus"/>
    <property type="evidence" value="ECO:0007669"/>
    <property type="project" value="UniProtKB-SubCell"/>
</dbReference>
<dbReference type="SUPFAM" id="SSF46689">
    <property type="entry name" value="Homeodomain-like"/>
    <property type="match status" value="1"/>
</dbReference>
<sequence length="321" mass="35946">MGVQQCEDSAAGLSLRPGPDSPSAPASARATTLSSPPRLLDGHTRPQVTGLHVNVTRGGEDETRSPSTNLNFSIDNILRPDFGRQVCAIKSSVECRVPPLFHHLTPHHHHHLLPTRLPSSRPLSASTPSPVDLSSSARAVPKQQQQQQQEQQQKCPDNTAEVKQRGSAGSTAVNDPEKLANPALPADDKMKWPAWVYCTRYSDRPSSGPRSRRVSRKTDEKRPRTAFSSEQLQRLASEFTDNRYLSEERRQRLARQLGLNESQIKIWFQNKRAKLKKTIPDKPSLAKKLMEQGLYNHTTILPEDEEKLMQLYKQSAPHISV</sequence>
<feature type="compositionally biased region" description="Low complexity" evidence="9">
    <location>
        <begin position="21"/>
        <end position="37"/>
    </location>
</feature>
<evidence type="ECO:0000256" key="6">
    <source>
        <dbReference type="ARBA" id="ARBA00023242"/>
    </source>
</evidence>
<evidence type="ECO:0000256" key="3">
    <source>
        <dbReference type="ARBA" id="ARBA00022473"/>
    </source>
</evidence>